<reference evidence="1 2" key="1">
    <citation type="submission" date="2023-08" db="EMBL/GenBank/DDBJ databases">
        <authorList>
            <person name="Folkvardsen B D."/>
            <person name="Norman A."/>
        </authorList>
    </citation>
    <scope>NUCLEOTIDE SEQUENCE [LARGE SCALE GENOMIC DNA]</scope>
    <source>
        <strain evidence="1 2">Mu0050</strain>
    </source>
</reference>
<evidence type="ECO:0000313" key="1">
    <source>
        <dbReference type="EMBL" id="CAJ1582863.1"/>
    </source>
</evidence>
<dbReference type="EMBL" id="OY726395">
    <property type="protein sequence ID" value="CAJ1582863.1"/>
    <property type="molecule type" value="Genomic_DNA"/>
</dbReference>
<proteinExistence type="predicted"/>
<evidence type="ECO:0000313" key="2">
    <source>
        <dbReference type="Proteomes" id="UP001190466"/>
    </source>
</evidence>
<dbReference type="RefSeq" id="WP_316516796.1">
    <property type="nucleotide sequence ID" value="NZ_OY726395.1"/>
</dbReference>
<protein>
    <recommendedName>
        <fullName evidence="3">3-beta hydroxysteroid dehydrogenase</fullName>
    </recommendedName>
</protein>
<dbReference type="Proteomes" id="UP001190466">
    <property type="component" value="Chromosome"/>
</dbReference>
<sequence>MFTNLVTMDLPASNLITRETLGWEPTRPRLLDDLDNGNYFAERRNFVAHQ</sequence>
<organism evidence="1 2">
    <name type="scientific">[Mycobacterium] wendilense</name>
    <dbReference type="NCBI Taxonomy" id="3064284"/>
    <lineage>
        <taxon>Bacteria</taxon>
        <taxon>Bacillati</taxon>
        <taxon>Actinomycetota</taxon>
        <taxon>Actinomycetes</taxon>
        <taxon>Mycobacteriales</taxon>
        <taxon>Mycobacteriaceae</taxon>
        <taxon>Mycolicibacter</taxon>
    </lineage>
</organism>
<name>A0ABN9P251_9MYCO</name>
<gene>
    <name evidence="1" type="ORF">MU0050_002317</name>
</gene>
<accession>A0ABN9P251</accession>
<keyword evidence="2" id="KW-1185">Reference proteome</keyword>
<evidence type="ECO:0008006" key="3">
    <source>
        <dbReference type="Google" id="ProtNLM"/>
    </source>
</evidence>